<gene>
    <name evidence="6" type="primary">leuC</name>
    <name evidence="8" type="ORF">KHM83_05285</name>
</gene>
<dbReference type="InterPro" id="IPR001030">
    <property type="entry name" value="Acoase/IPM_deHydtase_lsu_aba"/>
</dbReference>
<comment type="catalytic activity">
    <reaction evidence="6">
        <text>(2R,3S)-3-isopropylmalate = (2S)-2-isopropylmalate</text>
        <dbReference type="Rhea" id="RHEA:32287"/>
        <dbReference type="ChEBI" id="CHEBI:1178"/>
        <dbReference type="ChEBI" id="CHEBI:35121"/>
        <dbReference type="EC" id="4.2.1.33"/>
    </reaction>
</comment>
<dbReference type="InterPro" id="IPR036008">
    <property type="entry name" value="Aconitase_4Fe-4S_dom"/>
</dbReference>
<keyword evidence="1 6" id="KW-0004">4Fe-4S</keyword>
<name>A0ABS5PLP2_9FIRM</name>
<keyword evidence="6" id="KW-0100">Branched-chain amino acid biosynthesis</keyword>
<keyword evidence="6" id="KW-0432">Leucine biosynthesis</keyword>
<dbReference type="InterPro" id="IPR015931">
    <property type="entry name" value="Acnase/IPM_dHydase_lsu_aba_1/3"/>
</dbReference>
<comment type="pathway">
    <text evidence="6">Amino-acid biosynthesis; L-leucine biosynthesis; L-leucine from 3-methyl-2-oxobutanoate: step 2/4.</text>
</comment>
<keyword evidence="9" id="KW-1185">Reference proteome</keyword>
<comment type="caution">
    <text evidence="8">The sequence shown here is derived from an EMBL/GenBank/DDBJ whole genome shotgun (WGS) entry which is preliminary data.</text>
</comment>
<comment type="function">
    <text evidence="6">Catalyzes the isomerization between 2-isopropylmalate and 3-isopropylmalate, via the formation of 2-isopropylmaleate.</text>
</comment>
<comment type="cofactor">
    <cofactor evidence="6">
        <name>[4Fe-4S] cluster</name>
        <dbReference type="ChEBI" id="CHEBI:49883"/>
    </cofactor>
    <text evidence="6">Binds 1 [4Fe-4S] cluster per subunit.</text>
</comment>
<organism evidence="8 9">
    <name type="scientific">Fusibacter paucivorans</name>
    <dbReference type="NCBI Taxonomy" id="76009"/>
    <lineage>
        <taxon>Bacteria</taxon>
        <taxon>Bacillati</taxon>
        <taxon>Bacillota</taxon>
        <taxon>Clostridia</taxon>
        <taxon>Eubacteriales</taxon>
        <taxon>Eubacteriales Family XII. Incertae Sedis</taxon>
        <taxon>Fusibacter</taxon>
    </lineage>
</organism>
<dbReference type="Gene3D" id="3.30.499.10">
    <property type="entry name" value="Aconitase, domain 3"/>
    <property type="match status" value="2"/>
</dbReference>
<protein>
    <recommendedName>
        <fullName evidence="6">3-isopropylmalate dehydratase large subunit</fullName>
        <ecNumber evidence="6">4.2.1.33</ecNumber>
    </recommendedName>
    <alternativeName>
        <fullName evidence="6">Alpha-IPM isomerase</fullName>
        <shortName evidence="6">IPMI</shortName>
    </alternativeName>
    <alternativeName>
        <fullName evidence="6">Isopropylmalate isomerase</fullName>
    </alternativeName>
</protein>
<feature type="domain" description="Aconitase/3-isopropylmalate dehydratase large subunit alpha/beta/alpha" evidence="7">
    <location>
        <begin position="30"/>
        <end position="408"/>
    </location>
</feature>
<keyword evidence="2 6" id="KW-0479">Metal-binding</keyword>
<dbReference type="InterPro" id="IPR011826">
    <property type="entry name" value="HAcnase/IPMdehydase_lsu_prok"/>
</dbReference>
<keyword evidence="4 6" id="KW-0411">Iron-sulfur</keyword>
<dbReference type="SUPFAM" id="SSF53732">
    <property type="entry name" value="Aconitase iron-sulfur domain"/>
    <property type="match status" value="1"/>
</dbReference>
<feature type="binding site" evidence="6">
    <location>
        <position position="360"/>
    </location>
    <ligand>
        <name>[4Fe-4S] cluster</name>
        <dbReference type="ChEBI" id="CHEBI:49883"/>
    </ligand>
</feature>
<dbReference type="Pfam" id="PF00330">
    <property type="entry name" value="Aconitase"/>
    <property type="match status" value="1"/>
</dbReference>
<feature type="binding site" evidence="6">
    <location>
        <position position="297"/>
    </location>
    <ligand>
        <name>[4Fe-4S] cluster</name>
        <dbReference type="ChEBI" id="CHEBI:49883"/>
    </ligand>
</feature>
<keyword evidence="3 6" id="KW-0408">Iron</keyword>
<evidence type="ECO:0000313" key="8">
    <source>
        <dbReference type="EMBL" id="MBS7526079.1"/>
    </source>
</evidence>
<evidence type="ECO:0000256" key="6">
    <source>
        <dbReference type="HAMAP-Rule" id="MF_01027"/>
    </source>
</evidence>
<dbReference type="CDD" id="cd01583">
    <property type="entry name" value="IPMI"/>
    <property type="match status" value="1"/>
</dbReference>
<evidence type="ECO:0000256" key="4">
    <source>
        <dbReference type="ARBA" id="ARBA00023014"/>
    </source>
</evidence>
<accession>A0ABS5PLP2</accession>
<evidence type="ECO:0000256" key="5">
    <source>
        <dbReference type="ARBA" id="ARBA00023239"/>
    </source>
</evidence>
<reference evidence="8 9" key="1">
    <citation type="submission" date="2021-05" db="EMBL/GenBank/DDBJ databases">
        <title>Fusibacter ferrireducens sp. nov., an anaerobic, sulfur- and Fe-reducing bacterium isolated from the mangrove sediment.</title>
        <authorList>
            <person name="Qiu D."/>
        </authorList>
    </citation>
    <scope>NUCLEOTIDE SEQUENCE [LARGE SCALE GENOMIC DNA]</scope>
    <source>
        <strain evidence="8 9">DSM 12116</strain>
    </source>
</reference>
<dbReference type="PANTHER" id="PTHR43822:SF2">
    <property type="entry name" value="HOMOACONITASE, MITOCHONDRIAL"/>
    <property type="match status" value="1"/>
</dbReference>
<dbReference type="HAMAP" id="MF_01027">
    <property type="entry name" value="LeuC_type2"/>
    <property type="match status" value="1"/>
</dbReference>
<proteinExistence type="inferred from homology"/>
<dbReference type="NCBIfam" id="NF001614">
    <property type="entry name" value="PRK00402.1"/>
    <property type="match status" value="1"/>
</dbReference>
<dbReference type="EMBL" id="JAHBCL010000007">
    <property type="protein sequence ID" value="MBS7526079.1"/>
    <property type="molecule type" value="Genomic_DNA"/>
</dbReference>
<keyword evidence="6" id="KW-0028">Amino-acid biosynthesis</keyword>
<dbReference type="InterPro" id="IPR018136">
    <property type="entry name" value="Aconitase_4Fe-4S_BS"/>
</dbReference>
<dbReference type="InterPro" id="IPR006251">
    <property type="entry name" value="Homoacnase/IPMdehydase_lsu"/>
</dbReference>
<dbReference type="InterPro" id="IPR033941">
    <property type="entry name" value="IPMI_cat"/>
</dbReference>
<dbReference type="InterPro" id="IPR050067">
    <property type="entry name" value="IPM_dehydratase_rel_enz"/>
</dbReference>
<dbReference type="PANTHER" id="PTHR43822">
    <property type="entry name" value="HOMOACONITASE, MITOCHONDRIAL-RELATED"/>
    <property type="match status" value="1"/>
</dbReference>
<dbReference type="RefSeq" id="WP_213235864.1">
    <property type="nucleotide sequence ID" value="NZ_JAHBCL010000007.1"/>
</dbReference>
<dbReference type="NCBIfam" id="TIGR02086">
    <property type="entry name" value="IPMI_arch"/>
    <property type="match status" value="1"/>
</dbReference>
<comment type="subunit">
    <text evidence="6">Heterodimer of LeuC and LeuD.</text>
</comment>
<sequence length="418" mass="44595">MGMTMTQKMLAKACGKSIVKAGEIHDVNIDLIMITDVMFPFVPDALSKMGCIKPAAPEKVLVVIDHYAPAPNIASANQNKYSREYVKQYGFKRLENVGICHTILPDMGYAAPGDIIIGADSHTVTYGAIGAFSTGLGTTDIAAAIDKGRLWMKIPSAVRIVLNGKPNASIQGKDIILYILGKLSAEGAVYKSIEVTGEGLKYLSIDDRFTIANMSVEAGAKNCVIEQDEVTRDYLKAVLKRDFNGITADEDAEYDTVLTVDLTMLTPQVAKPSSPDNVVPVDEVAGTQIDQVYIGSCTNGRISDLRKAAAILEGKKIHEAVRVFITPGSQAVYQQALEEGLIKTFIESGAFVNGPSCGACFGGHFGIIGDDEVCLSTTNRNFIGRMGSKKGMVYLASPITAAASALTGRITAIQEVIA</sequence>
<dbReference type="PROSITE" id="PS00450">
    <property type="entry name" value="ACONITASE_1"/>
    <property type="match status" value="1"/>
</dbReference>
<dbReference type="NCBIfam" id="TIGR01343">
    <property type="entry name" value="hacA_fam"/>
    <property type="match status" value="1"/>
</dbReference>
<dbReference type="Proteomes" id="UP000746471">
    <property type="component" value="Unassembled WGS sequence"/>
</dbReference>
<dbReference type="PRINTS" id="PR00415">
    <property type="entry name" value="ACONITASE"/>
</dbReference>
<evidence type="ECO:0000256" key="2">
    <source>
        <dbReference type="ARBA" id="ARBA00022723"/>
    </source>
</evidence>
<feature type="binding site" evidence="6">
    <location>
        <position position="357"/>
    </location>
    <ligand>
        <name>[4Fe-4S] cluster</name>
        <dbReference type="ChEBI" id="CHEBI:49883"/>
    </ligand>
</feature>
<comment type="similarity">
    <text evidence="6">Belongs to the aconitase/IPM isomerase family. LeuC type 2 subfamily.</text>
</comment>
<evidence type="ECO:0000313" key="9">
    <source>
        <dbReference type="Proteomes" id="UP000746471"/>
    </source>
</evidence>
<evidence type="ECO:0000256" key="1">
    <source>
        <dbReference type="ARBA" id="ARBA00022485"/>
    </source>
</evidence>
<keyword evidence="5 6" id="KW-0456">Lyase</keyword>
<evidence type="ECO:0000256" key="3">
    <source>
        <dbReference type="ARBA" id="ARBA00023004"/>
    </source>
</evidence>
<dbReference type="EC" id="4.2.1.33" evidence="6"/>
<evidence type="ECO:0000259" key="7">
    <source>
        <dbReference type="Pfam" id="PF00330"/>
    </source>
</evidence>